<dbReference type="VEuPathDB" id="FungiDB:BDV34DRAFT_202841"/>
<dbReference type="Proteomes" id="UP000326532">
    <property type="component" value="Unassembled WGS sequence"/>
</dbReference>
<evidence type="ECO:0000313" key="1">
    <source>
        <dbReference type="EMBL" id="KAB8201461.1"/>
    </source>
</evidence>
<organism evidence="1 2">
    <name type="scientific">Aspergillus parasiticus</name>
    <dbReference type="NCBI Taxonomy" id="5067"/>
    <lineage>
        <taxon>Eukaryota</taxon>
        <taxon>Fungi</taxon>
        <taxon>Dikarya</taxon>
        <taxon>Ascomycota</taxon>
        <taxon>Pezizomycotina</taxon>
        <taxon>Eurotiomycetes</taxon>
        <taxon>Eurotiomycetidae</taxon>
        <taxon>Eurotiales</taxon>
        <taxon>Aspergillaceae</taxon>
        <taxon>Aspergillus</taxon>
        <taxon>Aspergillus subgen. Circumdati</taxon>
    </lineage>
</organism>
<proteinExistence type="predicted"/>
<reference evidence="1 2" key="1">
    <citation type="submission" date="2019-04" db="EMBL/GenBank/DDBJ databases">
        <title>Fungal friends and foes A comparative genomics study of 23 Aspergillus species from section Flavi.</title>
        <authorList>
            <consortium name="DOE Joint Genome Institute"/>
            <person name="Kjaerbolling I."/>
            <person name="Vesth T.C."/>
            <person name="Frisvad J.C."/>
            <person name="Nybo J.L."/>
            <person name="Theobald S."/>
            <person name="Kildgaard S."/>
            <person name="Petersen T.I."/>
            <person name="Kuo A."/>
            <person name="Sato A."/>
            <person name="Lyhne E.K."/>
            <person name="Kogle M.E."/>
            <person name="Wiebenga A."/>
            <person name="Kun R.S."/>
            <person name="Lubbers R.J."/>
            <person name="Makela M.R."/>
            <person name="Barry K."/>
            <person name="Chovatia M."/>
            <person name="Clum A."/>
            <person name="Daum C."/>
            <person name="Haridas S."/>
            <person name="He G."/>
            <person name="LaButti K."/>
            <person name="Lipzen A."/>
            <person name="Mondo S."/>
            <person name="Pangilinan J."/>
            <person name="Riley R."/>
            <person name="Salamov A."/>
            <person name="Simmons B.A."/>
            <person name="Magnuson J.K."/>
            <person name="Henrissat B."/>
            <person name="Mortensen U.H."/>
            <person name="Larsen T.O."/>
            <person name="De vries R.P."/>
            <person name="Grigoriev I.V."/>
            <person name="Machida M."/>
            <person name="Baker S.E."/>
            <person name="Andersen M.R."/>
        </authorList>
    </citation>
    <scope>NUCLEOTIDE SEQUENCE [LARGE SCALE GENOMIC DNA]</scope>
    <source>
        <strain evidence="1 2">CBS 117618</strain>
    </source>
</reference>
<accession>A0A5N6D8I9</accession>
<gene>
    <name evidence="1" type="ORF">BDV34DRAFT_202841</name>
</gene>
<keyword evidence="2" id="KW-1185">Reference proteome</keyword>
<dbReference type="EMBL" id="ML735020">
    <property type="protein sequence ID" value="KAB8201461.1"/>
    <property type="molecule type" value="Genomic_DNA"/>
</dbReference>
<name>A0A5N6D8I9_ASPPA</name>
<protein>
    <submittedName>
        <fullName evidence="1">Uncharacterized protein</fullName>
    </submittedName>
</protein>
<dbReference type="AlphaFoldDB" id="A0A5N6D8I9"/>
<sequence length="128" mass="14439">MMQSLWRSTLAPRIASSFCRSEVGLVLFQTPFIERYPGLHICLCLSCICISLTKPTTACSVSQNARDRDDISHRLRSRVGHHAAYKQIVAQWVPAVSCSTWLRLQMSGRRSINRLVLYAAHDCLTSES</sequence>
<evidence type="ECO:0000313" key="2">
    <source>
        <dbReference type="Proteomes" id="UP000326532"/>
    </source>
</evidence>